<dbReference type="Pfam" id="PF11274">
    <property type="entry name" value="DUF3074"/>
    <property type="match status" value="1"/>
</dbReference>
<dbReference type="EMBL" id="JAVRRJ010000002">
    <property type="protein sequence ID" value="KAK5088708.1"/>
    <property type="molecule type" value="Genomic_DNA"/>
</dbReference>
<keyword evidence="4" id="KW-1185">Reference proteome</keyword>
<dbReference type="Proteomes" id="UP001309876">
    <property type="component" value="Unassembled WGS sequence"/>
</dbReference>
<name>A0AAN7Y832_9EURO</name>
<gene>
    <name evidence="3" type="ORF">LTR05_002929</name>
</gene>
<evidence type="ECO:0000259" key="2">
    <source>
        <dbReference type="Pfam" id="PF11274"/>
    </source>
</evidence>
<dbReference type="SUPFAM" id="SSF55961">
    <property type="entry name" value="Bet v1-like"/>
    <property type="match status" value="1"/>
</dbReference>
<dbReference type="Gene3D" id="3.30.530.20">
    <property type="match status" value="1"/>
</dbReference>
<dbReference type="InterPro" id="IPR051213">
    <property type="entry name" value="START_lipid_transfer"/>
</dbReference>
<feature type="compositionally biased region" description="Basic and acidic residues" evidence="1">
    <location>
        <begin position="612"/>
        <end position="633"/>
    </location>
</feature>
<feature type="region of interest" description="Disordered" evidence="1">
    <location>
        <begin position="663"/>
        <end position="717"/>
    </location>
</feature>
<dbReference type="InterPro" id="IPR023393">
    <property type="entry name" value="START-like_dom_sf"/>
</dbReference>
<feature type="region of interest" description="Disordered" evidence="1">
    <location>
        <begin position="257"/>
        <end position="337"/>
    </location>
</feature>
<feature type="region of interest" description="Disordered" evidence="1">
    <location>
        <begin position="48"/>
        <end position="84"/>
    </location>
</feature>
<feature type="region of interest" description="Disordered" evidence="1">
    <location>
        <begin position="369"/>
        <end position="435"/>
    </location>
</feature>
<proteinExistence type="predicted"/>
<dbReference type="AlphaFoldDB" id="A0AAN7Y832"/>
<feature type="compositionally biased region" description="Basic and acidic residues" evidence="1">
    <location>
        <begin position="526"/>
        <end position="544"/>
    </location>
</feature>
<feature type="compositionally biased region" description="Low complexity" evidence="1">
    <location>
        <begin position="698"/>
        <end position="711"/>
    </location>
</feature>
<feature type="region of interest" description="Disordered" evidence="1">
    <location>
        <begin position="453"/>
        <end position="633"/>
    </location>
</feature>
<feature type="compositionally biased region" description="Polar residues" evidence="1">
    <location>
        <begin position="563"/>
        <end position="573"/>
    </location>
</feature>
<feature type="compositionally biased region" description="Polar residues" evidence="1">
    <location>
        <begin position="420"/>
        <end position="435"/>
    </location>
</feature>
<organism evidence="3 4">
    <name type="scientific">Lithohypha guttulata</name>
    <dbReference type="NCBI Taxonomy" id="1690604"/>
    <lineage>
        <taxon>Eukaryota</taxon>
        <taxon>Fungi</taxon>
        <taxon>Dikarya</taxon>
        <taxon>Ascomycota</taxon>
        <taxon>Pezizomycotina</taxon>
        <taxon>Eurotiomycetes</taxon>
        <taxon>Chaetothyriomycetidae</taxon>
        <taxon>Chaetothyriales</taxon>
        <taxon>Trichomeriaceae</taxon>
        <taxon>Lithohypha</taxon>
    </lineage>
</organism>
<sequence length="717" mass="79616">MTELHDALKYLGPAKWSDIPQDGPELDSYLTDLHKMAQLIVDSLPAPVLDSAPSQSQGPRRATKASEVRLSSEIPPQPPFGHENFRKEWGKPMKMKPQENPLGLSVYKMSSKDSKGSWFARRSIHEGIGFSQFKKSLQIEFEKSLAEQGPPGTGNVRGIGGEERVEQIKTDKATVEVYRLSAQFPGPTAARDFVTLLVTSDHALKTDAGKERPPPRHYMIISRPCDHPKTQPRTGFVRGYYESIEFIREVPRKLKVSQSSIDLGSQSHHHKHQQTGHPRTSTHPISPSTHGDHGRKRSMTTDDMGKGAANYPDPGNPEDDPVEWVMVTRSDPGGGIPRFLVERGTPGSICSDAVKFIDWACQNDQDMEQFGEASGPESRPLAGRKQSHQSWRGRGLVGVAEEEQGNESTEAFPRYDESQESPANTAQPAEGDQAQSQGIFSAVKSYTPQVILDRLPAAMNPQETTTSDDRNEPSGGLTAATPDDARSVSGTSFVSAEEHWSSEPESDDGEAGSIESGQSATAITGSKEHIQHEKELRRLDERKQALHNKFAETQTKYDEARTKQQQGNAQQHAKTSEKHDKEMKKHKEKYEKEVAKVERKQEKQRKKHLEKAKKTADKDKEQKLTRERDEARKELDLLKKEATSLRKIVQELQQENTNLVIRLGKAGLSPNEAKEASRSRNTSLSRKDKKNIGDPTSKDLAIASAAASLKSSESRSS</sequence>
<feature type="compositionally biased region" description="Basic and acidic residues" evidence="1">
    <location>
        <begin position="574"/>
        <end position="601"/>
    </location>
</feature>
<feature type="domain" description="DUF3074" evidence="2">
    <location>
        <begin position="118"/>
        <end position="360"/>
    </location>
</feature>
<evidence type="ECO:0000256" key="1">
    <source>
        <dbReference type="SAM" id="MobiDB-lite"/>
    </source>
</evidence>
<evidence type="ECO:0000313" key="3">
    <source>
        <dbReference type="EMBL" id="KAK5088708.1"/>
    </source>
</evidence>
<dbReference type="InterPro" id="IPR024500">
    <property type="entry name" value="DUF3074"/>
</dbReference>
<dbReference type="PANTHER" id="PTHR19308">
    <property type="entry name" value="PHOSPHATIDYLCHOLINE TRANSFER PROTEIN"/>
    <property type="match status" value="1"/>
</dbReference>
<evidence type="ECO:0000313" key="4">
    <source>
        <dbReference type="Proteomes" id="UP001309876"/>
    </source>
</evidence>
<comment type="caution">
    <text evidence="3">The sequence shown here is derived from an EMBL/GenBank/DDBJ whole genome shotgun (WGS) entry which is preliminary data.</text>
</comment>
<feature type="compositionally biased region" description="Polar residues" evidence="1">
    <location>
        <begin position="257"/>
        <end position="266"/>
    </location>
</feature>
<feature type="compositionally biased region" description="Polar residues" evidence="1">
    <location>
        <begin position="275"/>
        <end position="289"/>
    </location>
</feature>
<reference evidence="3 4" key="1">
    <citation type="submission" date="2023-08" db="EMBL/GenBank/DDBJ databases">
        <title>Black Yeasts Isolated from many extreme environments.</title>
        <authorList>
            <person name="Coleine C."/>
            <person name="Stajich J.E."/>
            <person name="Selbmann L."/>
        </authorList>
    </citation>
    <scope>NUCLEOTIDE SEQUENCE [LARGE SCALE GENOMIC DNA]</scope>
    <source>
        <strain evidence="3 4">CCFEE 5910</strain>
    </source>
</reference>
<feature type="compositionally biased region" description="Polar residues" evidence="1">
    <location>
        <begin position="515"/>
        <end position="524"/>
    </location>
</feature>
<accession>A0AAN7Y832</accession>
<dbReference type="PANTHER" id="PTHR19308:SF14">
    <property type="entry name" value="START DOMAIN-CONTAINING PROTEIN"/>
    <property type="match status" value="1"/>
</dbReference>
<feature type="compositionally biased region" description="Basic residues" evidence="1">
    <location>
        <begin position="602"/>
        <end position="611"/>
    </location>
</feature>
<protein>
    <recommendedName>
        <fullName evidence="2">DUF3074 domain-containing protein</fullName>
    </recommendedName>
</protein>